<proteinExistence type="predicted"/>
<dbReference type="AlphaFoldDB" id="A0AAV8A185"/>
<evidence type="ECO:0000313" key="1">
    <source>
        <dbReference type="EMBL" id="KAJ3447553.1"/>
    </source>
</evidence>
<dbReference type="Proteomes" id="UP001146793">
    <property type="component" value="Unassembled WGS sequence"/>
</dbReference>
<evidence type="ECO:0000313" key="2">
    <source>
        <dbReference type="Proteomes" id="UP001146793"/>
    </source>
</evidence>
<comment type="caution">
    <text evidence="1">The sequence shown here is derived from an EMBL/GenBank/DDBJ whole genome shotgun (WGS) entry which is preliminary data.</text>
</comment>
<reference evidence="1" key="1">
    <citation type="submission" date="2022-08" db="EMBL/GenBank/DDBJ databases">
        <title>Novel sulphate-reducing endosymbionts in the free-living metamonad Anaeramoeba.</title>
        <authorList>
            <person name="Jerlstrom-Hultqvist J."/>
            <person name="Cepicka I."/>
            <person name="Gallot-Lavallee L."/>
            <person name="Salas-Leiva D."/>
            <person name="Curtis B.A."/>
            <person name="Zahonova K."/>
            <person name="Pipaliya S."/>
            <person name="Dacks J."/>
            <person name="Roger A.J."/>
        </authorList>
    </citation>
    <scope>NUCLEOTIDE SEQUENCE</scope>
    <source>
        <strain evidence="1">Busselton2</strain>
    </source>
</reference>
<accession>A0AAV8A185</accession>
<dbReference type="EMBL" id="JANTQA010000015">
    <property type="protein sequence ID" value="KAJ3447553.1"/>
    <property type="molecule type" value="Genomic_DNA"/>
</dbReference>
<gene>
    <name evidence="1" type="ORF">M0812_00022</name>
</gene>
<name>A0AAV8A185_9EUKA</name>
<protein>
    <submittedName>
        <fullName evidence="1">Maestro heat-like repeat family member</fullName>
    </submittedName>
</protein>
<organism evidence="1 2">
    <name type="scientific">Anaeramoeba flamelloides</name>
    <dbReference type="NCBI Taxonomy" id="1746091"/>
    <lineage>
        <taxon>Eukaryota</taxon>
        <taxon>Metamonada</taxon>
        <taxon>Anaeramoebidae</taxon>
        <taxon>Anaeramoeba</taxon>
    </lineage>
</organism>
<sequence>MILRIGDPSIQIRNLSSETLIKLINLDYLIKTNHSETQLCFQVYPPNDLIFSLNEFEKYIYSSEKKVVKKLSQLISQFLIKYLPPNEYLAYLKSIIANGIADSQPQASILASQLFVDSIKTDQGKKLIEG</sequence>